<comment type="caution">
    <text evidence="1">The sequence shown here is derived from an EMBL/GenBank/DDBJ whole genome shotgun (WGS) entry which is preliminary data.</text>
</comment>
<accession>A0A7J7FX53</accession>
<reference evidence="1 2" key="2">
    <citation type="submission" date="2020-07" db="EMBL/GenBank/DDBJ databases">
        <title>Genome assembly of wild tea tree DASZ reveals pedigree and selection history of tea varieties.</title>
        <authorList>
            <person name="Zhang W."/>
        </authorList>
    </citation>
    <scope>NUCLEOTIDE SEQUENCE [LARGE SCALE GENOMIC DNA]</scope>
    <source>
        <strain evidence="2">cv. G240</strain>
        <tissue evidence="1">Leaf</tissue>
    </source>
</reference>
<protein>
    <submittedName>
        <fullName evidence="1">Uncharacterized protein</fullName>
    </submittedName>
</protein>
<dbReference type="EMBL" id="JACBKZ010000014">
    <property type="protein sequence ID" value="KAF5932879.1"/>
    <property type="molecule type" value="Genomic_DNA"/>
</dbReference>
<reference evidence="2" key="1">
    <citation type="journal article" date="2020" name="Nat. Commun.">
        <title>Genome assembly of wild tea tree DASZ reveals pedigree and selection history of tea varieties.</title>
        <authorList>
            <person name="Zhang W."/>
            <person name="Zhang Y."/>
            <person name="Qiu H."/>
            <person name="Guo Y."/>
            <person name="Wan H."/>
            <person name="Zhang X."/>
            <person name="Scossa F."/>
            <person name="Alseekh S."/>
            <person name="Zhang Q."/>
            <person name="Wang P."/>
            <person name="Xu L."/>
            <person name="Schmidt M.H."/>
            <person name="Jia X."/>
            <person name="Li D."/>
            <person name="Zhu A."/>
            <person name="Guo F."/>
            <person name="Chen W."/>
            <person name="Ni D."/>
            <person name="Usadel B."/>
            <person name="Fernie A.R."/>
            <person name="Wen W."/>
        </authorList>
    </citation>
    <scope>NUCLEOTIDE SEQUENCE [LARGE SCALE GENOMIC DNA]</scope>
    <source>
        <strain evidence="2">cv. G240</strain>
    </source>
</reference>
<evidence type="ECO:0000313" key="1">
    <source>
        <dbReference type="EMBL" id="KAF5932879.1"/>
    </source>
</evidence>
<dbReference type="Proteomes" id="UP000593564">
    <property type="component" value="Unassembled WGS sequence"/>
</dbReference>
<name>A0A7J7FX53_CAMSI</name>
<proteinExistence type="predicted"/>
<keyword evidence="2" id="KW-1185">Reference proteome</keyword>
<sequence length="164" mass="18871">MEKGHLKALDPQPLLDPLPARHNPTKYYAYHQHRGHGIDHCYRLRHNNQTIAPPQDPNVTTNPLPIQDRISPAHLNLFHTLLPTFNPSIYITPAHLPKPEPPNPLAKQKQVARTKRRQVLIPILQLRWAIKTSKIKGLNKQQVLEFVAKTVDITFVARDERILN</sequence>
<evidence type="ECO:0000313" key="2">
    <source>
        <dbReference type="Proteomes" id="UP000593564"/>
    </source>
</evidence>
<gene>
    <name evidence="1" type="ORF">HYC85_029050</name>
</gene>
<dbReference type="AlphaFoldDB" id="A0A7J7FX53"/>
<organism evidence="1 2">
    <name type="scientific">Camellia sinensis</name>
    <name type="common">Tea plant</name>
    <name type="synonym">Thea sinensis</name>
    <dbReference type="NCBI Taxonomy" id="4442"/>
    <lineage>
        <taxon>Eukaryota</taxon>
        <taxon>Viridiplantae</taxon>
        <taxon>Streptophyta</taxon>
        <taxon>Embryophyta</taxon>
        <taxon>Tracheophyta</taxon>
        <taxon>Spermatophyta</taxon>
        <taxon>Magnoliopsida</taxon>
        <taxon>eudicotyledons</taxon>
        <taxon>Gunneridae</taxon>
        <taxon>Pentapetalae</taxon>
        <taxon>asterids</taxon>
        <taxon>Ericales</taxon>
        <taxon>Theaceae</taxon>
        <taxon>Camellia</taxon>
    </lineage>
</organism>